<feature type="non-terminal residue" evidence="1">
    <location>
        <position position="146"/>
    </location>
</feature>
<proteinExistence type="predicted"/>
<organism evidence="1 2">
    <name type="scientific">Porites evermanni</name>
    <dbReference type="NCBI Taxonomy" id="104178"/>
    <lineage>
        <taxon>Eukaryota</taxon>
        <taxon>Metazoa</taxon>
        <taxon>Cnidaria</taxon>
        <taxon>Anthozoa</taxon>
        <taxon>Hexacorallia</taxon>
        <taxon>Scleractinia</taxon>
        <taxon>Fungiina</taxon>
        <taxon>Poritidae</taxon>
        <taxon>Porites</taxon>
    </lineage>
</organism>
<name>A0ABN8PPH2_9CNID</name>
<reference evidence="1 2" key="1">
    <citation type="submission" date="2022-05" db="EMBL/GenBank/DDBJ databases">
        <authorList>
            <consortium name="Genoscope - CEA"/>
            <person name="William W."/>
        </authorList>
    </citation>
    <scope>NUCLEOTIDE SEQUENCE [LARGE SCALE GENOMIC DNA]</scope>
</reference>
<dbReference type="InterPro" id="IPR036691">
    <property type="entry name" value="Endo/exonu/phosph_ase_sf"/>
</dbReference>
<keyword evidence="2" id="KW-1185">Reference proteome</keyword>
<evidence type="ECO:0000313" key="1">
    <source>
        <dbReference type="EMBL" id="CAH3147823.1"/>
    </source>
</evidence>
<dbReference type="Gene3D" id="3.60.10.10">
    <property type="entry name" value="Endonuclease/exonuclease/phosphatase"/>
    <property type="match status" value="1"/>
</dbReference>
<sequence>IDAGDGNEPALKGQTTASINVNNAEDFINNAIMKRHSPMADSLQNTMWDFSRDSGSLHNSSYHAPKIIVVDAMSLAPKITEVQEFIDRNKVSLAFVTETWLKSAVEDTAVDIPGFSIVRRDRASNAHGGVCLHIKDDYFRFKKLKE</sequence>
<accession>A0ABN8PPH2</accession>
<comment type="caution">
    <text evidence="1">The sequence shown here is derived from an EMBL/GenBank/DDBJ whole genome shotgun (WGS) entry which is preliminary data.</text>
</comment>
<dbReference type="EMBL" id="CALNXI010000938">
    <property type="protein sequence ID" value="CAH3147823.1"/>
    <property type="molecule type" value="Genomic_DNA"/>
</dbReference>
<evidence type="ECO:0000313" key="2">
    <source>
        <dbReference type="Proteomes" id="UP001159427"/>
    </source>
</evidence>
<dbReference type="Proteomes" id="UP001159427">
    <property type="component" value="Unassembled WGS sequence"/>
</dbReference>
<protein>
    <submittedName>
        <fullName evidence="1">Uncharacterized protein</fullName>
    </submittedName>
</protein>
<feature type="non-terminal residue" evidence="1">
    <location>
        <position position="1"/>
    </location>
</feature>
<gene>
    <name evidence="1" type="ORF">PEVE_00044373</name>
</gene>